<dbReference type="Pfam" id="PF02518">
    <property type="entry name" value="HATPase_c"/>
    <property type="match status" value="1"/>
</dbReference>
<keyword evidence="5 9" id="KW-0808">Transferase</keyword>
<dbReference type="InterPro" id="IPR004358">
    <property type="entry name" value="Sig_transdc_His_kin-like_C"/>
</dbReference>
<evidence type="ECO:0000256" key="4">
    <source>
        <dbReference type="ARBA" id="ARBA00022553"/>
    </source>
</evidence>
<dbReference type="EC" id="2.7.13.3" evidence="3"/>
<feature type="transmembrane region" description="Helical" evidence="7">
    <location>
        <begin position="49"/>
        <end position="68"/>
    </location>
</feature>
<accession>A0A7I7UK45</accession>
<keyword evidence="5 9" id="KW-0418">Kinase</keyword>
<proteinExistence type="predicted"/>
<gene>
    <name evidence="9" type="primary">mtrB_2</name>
    <name evidence="9" type="ORF">MPUL_28050</name>
</gene>
<feature type="domain" description="Histidine kinase" evidence="8">
    <location>
        <begin position="223"/>
        <end position="428"/>
    </location>
</feature>
<sequence length="428" mass="45872">MGTTRRLRSLVGPSGDQYWLARVVVAVRVAVVVSIVVLVAVGPEWLRRYPLVLGLVLAAALGYSAVLMARPSLELRRTRYAWLVSTLDATLTLALIWLTGGTSSPVVVVLVLVVVASAARLTLPECLVLAGLVGVGYLAVVLVSGPRDSAGLPAATQGLWWALYLVFIAVLTGGLSVLVEREHRSRVRALVEAEAEHAAAEEERDLRARLLRSYEAQQEGLQVLLHEFRTPVASLGALVDSAQLEPVERETTIRLAGRHARHLSDMLDALSDVNLSRQPAFSSGRIRRIDLVELVNEAGDAAGVRPPRLHVTTSGDVSAIQVDAQGLRRILTNLLENAARHGRGRPIDVECERRGDQLSVAIVDRGPGVPQENLGELTTKFVSLSDRRGTAGLGLWIVAQIVDALGGTLQFSTRGEGGLTASFTVPVG</sequence>
<dbReference type="RefSeq" id="WP_163901163.1">
    <property type="nucleotide sequence ID" value="NZ_AP022599.1"/>
</dbReference>
<dbReference type="EMBL" id="AP022599">
    <property type="protein sequence ID" value="BBY81647.1"/>
    <property type="molecule type" value="Genomic_DNA"/>
</dbReference>
<dbReference type="AlphaFoldDB" id="A0A7I7UK45"/>
<evidence type="ECO:0000259" key="8">
    <source>
        <dbReference type="PROSITE" id="PS50109"/>
    </source>
</evidence>
<keyword evidence="4" id="KW-0597">Phosphoprotein</keyword>
<keyword evidence="7" id="KW-0812">Transmembrane</keyword>
<keyword evidence="6" id="KW-0902">Two-component regulatory system</keyword>
<keyword evidence="10" id="KW-1185">Reference proteome</keyword>
<protein>
    <recommendedName>
        <fullName evidence="3">histidine kinase</fullName>
        <ecNumber evidence="3">2.7.13.3</ecNumber>
    </recommendedName>
</protein>
<dbReference type="PRINTS" id="PR00344">
    <property type="entry name" value="BCTRLSENSOR"/>
</dbReference>
<organism evidence="9 10">
    <name type="scientific">Mycolicibacterium pulveris</name>
    <name type="common">Mycobacterium pulveris</name>
    <dbReference type="NCBI Taxonomy" id="36813"/>
    <lineage>
        <taxon>Bacteria</taxon>
        <taxon>Bacillati</taxon>
        <taxon>Actinomycetota</taxon>
        <taxon>Actinomycetes</taxon>
        <taxon>Mycobacteriales</taxon>
        <taxon>Mycobacteriaceae</taxon>
        <taxon>Mycolicibacterium</taxon>
    </lineage>
</organism>
<reference evidence="9 10" key="1">
    <citation type="journal article" date="2019" name="Emerg. Microbes Infect.">
        <title>Comprehensive subspecies identification of 175 nontuberculous mycobacteria species based on 7547 genomic profiles.</title>
        <authorList>
            <person name="Matsumoto Y."/>
            <person name="Kinjo T."/>
            <person name="Motooka D."/>
            <person name="Nabeya D."/>
            <person name="Jung N."/>
            <person name="Uechi K."/>
            <person name="Horii T."/>
            <person name="Iida T."/>
            <person name="Fujita J."/>
            <person name="Nakamura S."/>
        </authorList>
    </citation>
    <scope>NUCLEOTIDE SEQUENCE [LARGE SCALE GENOMIC DNA]</scope>
    <source>
        <strain evidence="9 10">JCM 6370</strain>
    </source>
</reference>
<dbReference type="PANTHER" id="PTHR43547">
    <property type="entry name" value="TWO-COMPONENT HISTIDINE KINASE"/>
    <property type="match status" value="1"/>
</dbReference>
<feature type="transmembrane region" description="Helical" evidence="7">
    <location>
        <begin position="20"/>
        <end position="43"/>
    </location>
</feature>
<evidence type="ECO:0000256" key="1">
    <source>
        <dbReference type="ARBA" id="ARBA00000085"/>
    </source>
</evidence>
<dbReference type="SUPFAM" id="SSF55874">
    <property type="entry name" value="ATPase domain of HSP90 chaperone/DNA topoisomerase II/histidine kinase"/>
    <property type="match status" value="1"/>
</dbReference>
<dbReference type="Gene3D" id="3.30.565.10">
    <property type="entry name" value="Histidine kinase-like ATPase, C-terminal domain"/>
    <property type="match status" value="1"/>
</dbReference>
<evidence type="ECO:0000256" key="6">
    <source>
        <dbReference type="ARBA" id="ARBA00023012"/>
    </source>
</evidence>
<dbReference type="GO" id="GO:0000155">
    <property type="term" value="F:phosphorelay sensor kinase activity"/>
    <property type="evidence" value="ECO:0007669"/>
    <property type="project" value="InterPro"/>
</dbReference>
<dbReference type="SMART" id="SM00387">
    <property type="entry name" value="HATPase_c"/>
    <property type="match status" value="1"/>
</dbReference>
<evidence type="ECO:0000256" key="5">
    <source>
        <dbReference type="ARBA" id="ARBA00022777"/>
    </source>
</evidence>
<evidence type="ECO:0000313" key="9">
    <source>
        <dbReference type="EMBL" id="BBY81647.1"/>
    </source>
</evidence>
<dbReference type="InterPro" id="IPR003594">
    <property type="entry name" value="HATPase_dom"/>
</dbReference>
<evidence type="ECO:0000256" key="3">
    <source>
        <dbReference type="ARBA" id="ARBA00012438"/>
    </source>
</evidence>
<evidence type="ECO:0000256" key="7">
    <source>
        <dbReference type="SAM" id="Phobius"/>
    </source>
</evidence>
<dbReference type="InterPro" id="IPR005467">
    <property type="entry name" value="His_kinase_dom"/>
</dbReference>
<comment type="catalytic activity">
    <reaction evidence="1">
        <text>ATP + protein L-histidine = ADP + protein N-phospho-L-histidine.</text>
        <dbReference type="EC" id="2.7.13.3"/>
    </reaction>
</comment>
<evidence type="ECO:0000256" key="2">
    <source>
        <dbReference type="ARBA" id="ARBA00004236"/>
    </source>
</evidence>
<dbReference type="GO" id="GO:0005886">
    <property type="term" value="C:plasma membrane"/>
    <property type="evidence" value="ECO:0007669"/>
    <property type="project" value="UniProtKB-SubCell"/>
</dbReference>
<feature type="transmembrane region" description="Helical" evidence="7">
    <location>
        <begin position="126"/>
        <end position="146"/>
    </location>
</feature>
<dbReference type="SUPFAM" id="SSF47384">
    <property type="entry name" value="Homodimeric domain of signal transducing histidine kinase"/>
    <property type="match status" value="1"/>
</dbReference>
<dbReference type="PANTHER" id="PTHR43547:SF2">
    <property type="entry name" value="HYBRID SIGNAL TRANSDUCTION HISTIDINE KINASE C"/>
    <property type="match status" value="1"/>
</dbReference>
<dbReference type="InterPro" id="IPR036097">
    <property type="entry name" value="HisK_dim/P_sf"/>
</dbReference>
<keyword evidence="7" id="KW-1133">Transmembrane helix</keyword>
<dbReference type="PROSITE" id="PS50109">
    <property type="entry name" value="HIS_KIN"/>
    <property type="match status" value="1"/>
</dbReference>
<evidence type="ECO:0000313" key="10">
    <source>
        <dbReference type="Proteomes" id="UP000467252"/>
    </source>
</evidence>
<dbReference type="InterPro" id="IPR036890">
    <property type="entry name" value="HATPase_C_sf"/>
</dbReference>
<keyword evidence="7" id="KW-0472">Membrane</keyword>
<comment type="subcellular location">
    <subcellularLocation>
        <location evidence="2">Cell membrane</location>
    </subcellularLocation>
</comment>
<dbReference type="Proteomes" id="UP000467252">
    <property type="component" value="Chromosome"/>
</dbReference>
<name>A0A7I7UK45_MYCPV</name>
<feature type="transmembrane region" description="Helical" evidence="7">
    <location>
        <begin position="158"/>
        <end position="179"/>
    </location>
</feature>